<dbReference type="Gene3D" id="3.50.50.60">
    <property type="entry name" value="FAD/NAD(P)-binding domain"/>
    <property type="match status" value="1"/>
</dbReference>
<dbReference type="InterPro" id="IPR002938">
    <property type="entry name" value="FAD-bd"/>
</dbReference>
<dbReference type="InterPro" id="IPR036188">
    <property type="entry name" value="FAD/NAD-bd_sf"/>
</dbReference>
<dbReference type="PANTHER" id="PTHR43004">
    <property type="entry name" value="TRK SYSTEM POTASSIUM UPTAKE PROTEIN"/>
    <property type="match status" value="1"/>
</dbReference>
<reference evidence="7" key="1">
    <citation type="journal article" date="2016" name="Genome Biol. Evol.">
        <title>Comparative 'omics' of the Fusarium fujikuroi species complex highlights differences in genetic potential and metabolite synthesis.</title>
        <authorList>
            <person name="Niehaus E.-M."/>
            <person name="Muensterkoetter M."/>
            <person name="Proctor R.H."/>
            <person name="Brown D.W."/>
            <person name="Sharon A."/>
            <person name="Idan Y."/>
            <person name="Oren-Young L."/>
            <person name="Sieber C.M."/>
            <person name="Novak O."/>
            <person name="Pencik A."/>
            <person name="Tarkowska D."/>
            <person name="Hromadova K."/>
            <person name="Freeman S."/>
            <person name="Maymon M."/>
            <person name="Elazar M."/>
            <person name="Youssef S.A."/>
            <person name="El-Shabrawy E.S.M."/>
            <person name="Shalaby A.B.A."/>
            <person name="Houterman P."/>
            <person name="Brock N.L."/>
            <person name="Burkhardt I."/>
            <person name="Tsavkelova E.A."/>
            <person name="Dickschat J.S."/>
            <person name="Galuszka P."/>
            <person name="Gueldener U."/>
            <person name="Tudzynski B."/>
        </authorList>
    </citation>
    <scope>NUCLEOTIDE SEQUENCE [LARGE SCALE GENOMIC DNA]</scope>
    <source>
        <strain evidence="7">MRC7560</strain>
    </source>
</reference>
<evidence type="ECO:0000259" key="5">
    <source>
        <dbReference type="Pfam" id="PF01494"/>
    </source>
</evidence>
<dbReference type="Gene3D" id="3.30.70.2450">
    <property type="match status" value="1"/>
</dbReference>
<evidence type="ECO:0000313" key="6">
    <source>
        <dbReference type="EMBL" id="CVK98711.1"/>
    </source>
</evidence>
<keyword evidence="3" id="KW-0274">FAD</keyword>
<dbReference type="Pfam" id="PF01494">
    <property type="entry name" value="FAD_binding_3"/>
    <property type="match status" value="1"/>
</dbReference>
<keyword evidence="7" id="KW-1185">Reference proteome</keyword>
<sequence length="399" mass="44296">MSDTQKPFAIIVGAGPCGLLLALRLAKAGLEVRVLESGHKLDDQPRATHYSPEAVEELDKAGVLPDVQAQGFVPDGLCWRKPDGTPITMLLASLVAAKVKYEMQCLPLDKLGKILYDHVMKEPNASILWGHKVTDVQQRDGGVTVTVEAESTSKLIEATYVVGCDGANSQIRRTLFGDMEFPGWTWNQQIISTTKYGFIDSNMIIDPEHWYMAARMSKDGLWKVTYGEIPGLTKEQYLERQAWKFERMLPGNPKPKDWNCTAFSPYKCHQRLAKSLRVGNILLAGDSAHLCNPFGGLGLTGGILDVGGLYDCLYGIATGQADESILDHYSDVRRQIYRDFTDPLSTENMKRLLSDPEEALEKDQFLQLCKEAATNPEVADKLAKGANCLGHDFTQYYKS</sequence>
<organism evidence="6 7">
    <name type="scientific">Fusarium mangiferae</name>
    <name type="common">Mango malformation disease fungus</name>
    <dbReference type="NCBI Taxonomy" id="192010"/>
    <lineage>
        <taxon>Eukaryota</taxon>
        <taxon>Fungi</taxon>
        <taxon>Dikarya</taxon>
        <taxon>Ascomycota</taxon>
        <taxon>Pezizomycotina</taxon>
        <taxon>Sordariomycetes</taxon>
        <taxon>Hypocreomycetidae</taxon>
        <taxon>Hypocreales</taxon>
        <taxon>Nectriaceae</taxon>
        <taxon>Fusarium</taxon>
        <taxon>Fusarium fujikuroi species complex</taxon>
    </lineage>
</organism>
<evidence type="ECO:0000256" key="1">
    <source>
        <dbReference type="ARBA" id="ARBA00001974"/>
    </source>
</evidence>
<name>A0A1L7TTZ6_FUSMA</name>
<dbReference type="PRINTS" id="PR00420">
    <property type="entry name" value="RNGMNOXGNASE"/>
</dbReference>
<feature type="domain" description="FAD-binding" evidence="5">
    <location>
        <begin position="10"/>
        <end position="341"/>
    </location>
</feature>
<evidence type="ECO:0000256" key="3">
    <source>
        <dbReference type="ARBA" id="ARBA00022827"/>
    </source>
</evidence>
<dbReference type="PANTHER" id="PTHR43004:SF19">
    <property type="entry name" value="BINDING MONOOXYGENASE, PUTATIVE (JCVI)-RELATED"/>
    <property type="match status" value="1"/>
</dbReference>
<evidence type="ECO:0000256" key="4">
    <source>
        <dbReference type="ARBA" id="ARBA00023002"/>
    </source>
</evidence>
<dbReference type="Proteomes" id="UP000184255">
    <property type="component" value="Unassembled WGS sequence"/>
</dbReference>
<keyword evidence="4" id="KW-0560">Oxidoreductase</keyword>
<dbReference type="GeneID" id="65087745"/>
<dbReference type="InterPro" id="IPR050641">
    <property type="entry name" value="RIFMO-like"/>
</dbReference>
<comment type="caution">
    <text evidence="6">The sequence shown here is derived from an EMBL/GenBank/DDBJ whole genome shotgun (WGS) entry which is preliminary data.</text>
</comment>
<dbReference type="GO" id="GO:0016709">
    <property type="term" value="F:oxidoreductase activity, acting on paired donors, with incorporation or reduction of molecular oxygen, NAD(P)H as one donor, and incorporation of one atom of oxygen"/>
    <property type="evidence" value="ECO:0007669"/>
    <property type="project" value="UniProtKB-ARBA"/>
</dbReference>
<dbReference type="GO" id="GO:0071949">
    <property type="term" value="F:FAD binding"/>
    <property type="evidence" value="ECO:0007669"/>
    <property type="project" value="InterPro"/>
</dbReference>
<accession>A0A1L7TTZ6</accession>
<evidence type="ECO:0000256" key="2">
    <source>
        <dbReference type="ARBA" id="ARBA00022630"/>
    </source>
</evidence>
<keyword evidence="2" id="KW-0285">Flavoprotein</keyword>
<dbReference type="EMBL" id="FCQH01000009">
    <property type="protein sequence ID" value="CVK98711.1"/>
    <property type="molecule type" value="Genomic_DNA"/>
</dbReference>
<dbReference type="AlphaFoldDB" id="A0A1L7TTZ6"/>
<dbReference type="RefSeq" id="XP_041685402.1">
    <property type="nucleotide sequence ID" value="XM_041835216.1"/>
</dbReference>
<dbReference type="SUPFAM" id="SSF51905">
    <property type="entry name" value="FAD/NAD(P)-binding domain"/>
    <property type="match status" value="1"/>
</dbReference>
<evidence type="ECO:0000313" key="7">
    <source>
        <dbReference type="Proteomes" id="UP000184255"/>
    </source>
</evidence>
<comment type="cofactor">
    <cofactor evidence="1">
        <name>FAD</name>
        <dbReference type="ChEBI" id="CHEBI:57692"/>
    </cofactor>
</comment>
<dbReference type="VEuPathDB" id="FungiDB:FMAN_08485"/>
<proteinExistence type="predicted"/>
<keyword evidence="6" id="KW-0503">Monooxygenase</keyword>
<protein>
    <submittedName>
        <fullName evidence="6">Related to monooxygenase</fullName>
    </submittedName>
</protein>
<gene>
    <name evidence="6" type="ORF">FMAN_08485</name>
</gene>